<evidence type="ECO:0000259" key="5">
    <source>
        <dbReference type="PROSITE" id="PS50931"/>
    </source>
</evidence>
<proteinExistence type="inferred from homology"/>
<feature type="domain" description="HTH lysR-type" evidence="5">
    <location>
        <begin position="2"/>
        <end position="59"/>
    </location>
</feature>
<dbReference type="RefSeq" id="WP_127186920.1">
    <property type="nucleotide sequence ID" value="NZ_RZNJ01000001.1"/>
</dbReference>
<sequence>MMKLQQLRYLIQVAESGSFTKAATKLNIAQPALSKQIRLLESDLGVALFVRDGRGVEATAAGRELLRRAGLLFHDLYEMRQAVTSYRDVVEGTVTIGMMPMLGAHVVPDLLLRARQLHPNVRINFMVGMSDAIHEWVIAGRVDFGIVSTAAETSKYLVYQPLATSRMELVHSVSDAAVNEGNAMTLAEALQLPLVIPTKANGLRSLIERGAAEKGLSLQPVIEVDSIDIIKRLVRTGIGGAILPRFSILEELERGDFRSDPIVEPELTYEAAITFPVERPLSSISSAIASILQEVVISVLSEAPSVSNDYS</sequence>
<dbReference type="InterPro" id="IPR036390">
    <property type="entry name" value="WH_DNA-bd_sf"/>
</dbReference>
<evidence type="ECO:0000313" key="6">
    <source>
        <dbReference type="EMBL" id="RUT34801.1"/>
    </source>
</evidence>
<dbReference type="InterPro" id="IPR050950">
    <property type="entry name" value="HTH-type_LysR_regulators"/>
</dbReference>
<dbReference type="Gene3D" id="3.40.190.290">
    <property type="match status" value="1"/>
</dbReference>
<dbReference type="SUPFAM" id="SSF46785">
    <property type="entry name" value="Winged helix' DNA-binding domain"/>
    <property type="match status" value="1"/>
</dbReference>
<dbReference type="AlphaFoldDB" id="A0A433XL67"/>
<dbReference type="InterPro" id="IPR000847">
    <property type="entry name" value="LysR_HTH_N"/>
</dbReference>
<dbReference type="InterPro" id="IPR036388">
    <property type="entry name" value="WH-like_DNA-bd_sf"/>
</dbReference>
<evidence type="ECO:0000256" key="4">
    <source>
        <dbReference type="ARBA" id="ARBA00023163"/>
    </source>
</evidence>
<protein>
    <submittedName>
        <fullName evidence="6">LysR family transcriptional regulator</fullName>
    </submittedName>
</protein>
<dbReference type="Gene3D" id="1.10.10.10">
    <property type="entry name" value="Winged helix-like DNA-binding domain superfamily/Winged helix DNA-binding domain"/>
    <property type="match status" value="1"/>
</dbReference>
<dbReference type="OrthoDB" id="8679465at2"/>
<keyword evidence="7" id="KW-1185">Reference proteome</keyword>
<name>A0A433XL67_9HYPH</name>
<dbReference type="PROSITE" id="PS50931">
    <property type="entry name" value="HTH_LYSR"/>
    <property type="match status" value="1"/>
</dbReference>
<dbReference type="FunFam" id="1.10.10.10:FF:000001">
    <property type="entry name" value="LysR family transcriptional regulator"/>
    <property type="match status" value="1"/>
</dbReference>
<dbReference type="GO" id="GO:0005829">
    <property type="term" value="C:cytosol"/>
    <property type="evidence" value="ECO:0007669"/>
    <property type="project" value="TreeGrafter"/>
</dbReference>
<keyword evidence="2" id="KW-0805">Transcription regulation</keyword>
<comment type="similarity">
    <text evidence="1">Belongs to the LysR transcriptional regulatory family.</text>
</comment>
<evidence type="ECO:0000313" key="7">
    <source>
        <dbReference type="Proteomes" id="UP000281547"/>
    </source>
</evidence>
<evidence type="ECO:0000256" key="3">
    <source>
        <dbReference type="ARBA" id="ARBA00023125"/>
    </source>
</evidence>
<dbReference type="PRINTS" id="PR00039">
    <property type="entry name" value="HTHLYSR"/>
</dbReference>
<dbReference type="GO" id="GO:0003677">
    <property type="term" value="F:DNA binding"/>
    <property type="evidence" value="ECO:0007669"/>
    <property type="project" value="UniProtKB-KW"/>
</dbReference>
<keyword evidence="3" id="KW-0238">DNA-binding</keyword>
<dbReference type="Pfam" id="PF03466">
    <property type="entry name" value="LysR_substrate"/>
    <property type="match status" value="1"/>
</dbReference>
<dbReference type="Pfam" id="PF00126">
    <property type="entry name" value="HTH_1"/>
    <property type="match status" value="1"/>
</dbReference>
<gene>
    <name evidence="6" type="ORF">EMQ25_02250</name>
</gene>
<dbReference type="InterPro" id="IPR005119">
    <property type="entry name" value="LysR_subst-bd"/>
</dbReference>
<keyword evidence="4" id="KW-0804">Transcription</keyword>
<evidence type="ECO:0000256" key="1">
    <source>
        <dbReference type="ARBA" id="ARBA00009437"/>
    </source>
</evidence>
<accession>A0A433XL67</accession>
<dbReference type="Proteomes" id="UP000281547">
    <property type="component" value="Unassembled WGS sequence"/>
</dbReference>
<organism evidence="6 7">
    <name type="scientific">Arsenicitalea aurantiaca</name>
    <dbReference type="NCBI Taxonomy" id="1783274"/>
    <lineage>
        <taxon>Bacteria</taxon>
        <taxon>Pseudomonadati</taxon>
        <taxon>Pseudomonadota</taxon>
        <taxon>Alphaproteobacteria</taxon>
        <taxon>Hyphomicrobiales</taxon>
        <taxon>Devosiaceae</taxon>
        <taxon>Arsenicitalea</taxon>
    </lineage>
</organism>
<evidence type="ECO:0000256" key="2">
    <source>
        <dbReference type="ARBA" id="ARBA00023015"/>
    </source>
</evidence>
<dbReference type="SUPFAM" id="SSF53850">
    <property type="entry name" value="Periplasmic binding protein-like II"/>
    <property type="match status" value="1"/>
</dbReference>
<reference evidence="6 7" key="1">
    <citation type="journal article" date="2016" name="Int. J. Syst. Evol. Microbiol.">
        <title>Arsenicitalea aurantiaca gen. nov., sp. nov., a new member of the family Hyphomicrobiaceae, isolated from high-arsenic sediment.</title>
        <authorList>
            <person name="Mu Y."/>
            <person name="Zhou L."/>
            <person name="Zeng X.C."/>
            <person name="Liu L."/>
            <person name="Pan Y."/>
            <person name="Chen X."/>
            <person name="Wang J."/>
            <person name="Li S."/>
            <person name="Li W.J."/>
            <person name="Wang Y."/>
        </authorList>
    </citation>
    <scope>NUCLEOTIDE SEQUENCE [LARGE SCALE GENOMIC DNA]</scope>
    <source>
        <strain evidence="6 7">42-50</strain>
    </source>
</reference>
<comment type="caution">
    <text evidence="6">The sequence shown here is derived from an EMBL/GenBank/DDBJ whole genome shotgun (WGS) entry which is preliminary data.</text>
</comment>
<dbReference type="PANTHER" id="PTHR30419">
    <property type="entry name" value="HTH-TYPE TRANSCRIPTIONAL REGULATOR YBHD"/>
    <property type="match status" value="1"/>
</dbReference>
<dbReference type="GO" id="GO:0003700">
    <property type="term" value="F:DNA-binding transcription factor activity"/>
    <property type="evidence" value="ECO:0007669"/>
    <property type="project" value="InterPro"/>
</dbReference>
<dbReference type="EMBL" id="RZNJ01000001">
    <property type="protein sequence ID" value="RUT34801.1"/>
    <property type="molecule type" value="Genomic_DNA"/>
</dbReference>